<comment type="caution">
    <text evidence="2">The sequence shown here is derived from an EMBL/GenBank/DDBJ whole genome shotgun (WGS) entry which is preliminary data.</text>
</comment>
<proteinExistence type="predicted"/>
<reference evidence="3" key="1">
    <citation type="journal article" date="2019" name="Int. J. Syst. Evol. Microbiol.">
        <title>The Global Catalogue of Microorganisms (GCM) 10K type strain sequencing project: providing services to taxonomists for standard genome sequencing and annotation.</title>
        <authorList>
            <consortium name="The Broad Institute Genomics Platform"/>
            <consortium name="The Broad Institute Genome Sequencing Center for Infectious Disease"/>
            <person name="Wu L."/>
            <person name="Ma J."/>
        </authorList>
    </citation>
    <scope>NUCLEOTIDE SEQUENCE [LARGE SCALE GENOMIC DNA]</scope>
    <source>
        <strain evidence="3">CCUG 57401</strain>
    </source>
</reference>
<keyword evidence="1" id="KW-0472">Membrane</keyword>
<keyword evidence="1" id="KW-1133">Transmembrane helix</keyword>
<feature type="transmembrane region" description="Helical" evidence="1">
    <location>
        <begin position="95"/>
        <end position="116"/>
    </location>
</feature>
<gene>
    <name evidence="2" type="ORF">ACFPOE_11515</name>
</gene>
<dbReference type="Proteomes" id="UP001596037">
    <property type="component" value="Unassembled WGS sequence"/>
</dbReference>
<dbReference type="RefSeq" id="WP_376850225.1">
    <property type="nucleotide sequence ID" value="NZ_JBHSMF010000006.1"/>
</dbReference>
<organism evidence="2 3">
    <name type="scientific">Caenimonas terrae</name>
    <dbReference type="NCBI Taxonomy" id="696074"/>
    <lineage>
        <taxon>Bacteria</taxon>
        <taxon>Pseudomonadati</taxon>
        <taxon>Pseudomonadota</taxon>
        <taxon>Betaproteobacteria</taxon>
        <taxon>Burkholderiales</taxon>
        <taxon>Comamonadaceae</taxon>
        <taxon>Caenimonas</taxon>
    </lineage>
</organism>
<feature type="transmembrane region" description="Helical" evidence="1">
    <location>
        <begin position="48"/>
        <end position="65"/>
    </location>
</feature>
<evidence type="ECO:0000313" key="3">
    <source>
        <dbReference type="Proteomes" id="UP001596037"/>
    </source>
</evidence>
<evidence type="ECO:0000256" key="1">
    <source>
        <dbReference type="SAM" id="Phobius"/>
    </source>
</evidence>
<sequence>MKARCASCGCQLTVDELTHYGHSCESCEGKAYDGERAPPRRLLPRDRIVEALGAFFGLLGTVLLATKVDGAGWGFVAFLASNIGWLAFSWKRGHWYMFAQQVGFTVTSLLGIWNWLLQPMLGAST</sequence>
<evidence type="ECO:0000313" key="2">
    <source>
        <dbReference type="EMBL" id="MFC5498165.1"/>
    </source>
</evidence>
<protein>
    <submittedName>
        <fullName evidence="2">Uncharacterized protein</fullName>
    </submittedName>
</protein>
<feature type="transmembrane region" description="Helical" evidence="1">
    <location>
        <begin position="71"/>
        <end position="88"/>
    </location>
</feature>
<accession>A0ABW0NCA3</accession>
<keyword evidence="3" id="KW-1185">Reference proteome</keyword>
<keyword evidence="1" id="KW-0812">Transmembrane</keyword>
<name>A0ABW0NCA3_9BURK</name>
<dbReference type="EMBL" id="JBHSMF010000006">
    <property type="protein sequence ID" value="MFC5498165.1"/>
    <property type="molecule type" value="Genomic_DNA"/>
</dbReference>